<dbReference type="InterPro" id="IPR035940">
    <property type="entry name" value="CAP_sf"/>
</dbReference>
<feature type="domain" description="SCP" evidence="3">
    <location>
        <begin position="172"/>
        <end position="325"/>
    </location>
</feature>
<gene>
    <name evidence="4" type="ORF">EGT51_10395</name>
</gene>
<dbReference type="RefSeq" id="WP_135368615.1">
    <property type="nucleotide sequence ID" value="NZ_RKLX01000019.1"/>
</dbReference>
<sequence>MNKRLKKSLLVSVAALSLGVEFTVVNETATTTVMAAKKYKVVKTKKLKKYRVSYKHNGPVYRKANLSKKRTTLKKIKKDKLYVTKQETVRKHTKKGKAYNSRYLYVKDMSHSKKSGWIHNSNLKKYKKSSKKSQKLNWTYESFDNDSSEKNVKSYSYSQGVQMAKRDLIKFIENERAKAGVSPWIHDSGAQQVADIRAQQVAQLKMQSHYTDPETGKIVTYPNSSSKMPMFNKVETDLGFLNDPWDNSMLTHSDESITQFGRLTNEHNKITKDSIQNYLDSGAEGMITFDGASNNGHKKQLLSSSLVYYGFGMATTKDQDGDNVTYIVIISSAAPLTKTNASDISSNSTSSTTTAVDPNAIPRSQDDKNYVGSSAQKADQAKEAQLVTTQQ</sequence>
<dbReference type="Pfam" id="PF00188">
    <property type="entry name" value="CAP"/>
    <property type="match status" value="1"/>
</dbReference>
<protein>
    <recommendedName>
        <fullName evidence="3">SCP domain-containing protein</fullName>
    </recommendedName>
</protein>
<dbReference type="Gene3D" id="3.40.33.10">
    <property type="entry name" value="CAP"/>
    <property type="match status" value="1"/>
</dbReference>
<evidence type="ECO:0000256" key="1">
    <source>
        <dbReference type="SAM" id="MobiDB-lite"/>
    </source>
</evidence>
<dbReference type="AlphaFoldDB" id="A0A4Z0J7X0"/>
<dbReference type="Proteomes" id="UP000297348">
    <property type="component" value="Unassembled WGS sequence"/>
</dbReference>
<reference evidence="4 5" key="1">
    <citation type="submission" date="2018-10" db="EMBL/GenBank/DDBJ databases">
        <title>Lactobacillus sp. R7 and Lactobacillus sp. R19 isolated from fermented mustard green product of Taiwan.</title>
        <authorList>
            <person name="Lin S.-T."/>
        </authorList>
    </citation>
    <scope>NUCLEOTIDE SEQUENCE [LARGE SCALE GENOMIC DNA]</scope>
    <source>
        <strain evidence="4 5">BCRC 81129</strain>
    </source>
</reference>
<dbReference type="EMBL" id="RKLX01000019">
    <property type="protein sequence ID" value="TGD17973.1"/>
    <property type="molecule type" value="Genomic_DNA"/>
</dbReference>
<feature type="compositionally biased region" description="Low complexity" evidence="1">
    <location>
        <begin position="339"/>
        <end position="355"/>
    </location>
</feature>
<evidence type="ECO:0000313" key="4">
    <source>
        <dbReference type="EMBL" id="TGD17973.1"/>
    </source>
</evidence>
<evidence type="ECO:0000313" key="5">
    <source>
        <dbReference type="Proteomes" id="UP000297348"/>
    </source>
</evidence>
<evidence type="ECO:0000259" key="3">
    <source>
        <dbReference type="Pfam" id="PF00188"/>
    </source>
</evidence>
<comment type="caution">
    <text evidence="4">The sequence shown here is derived from an EMBL/GenBank/DDBJ whole genome shotgun (WGS) entry which is preliminary data.</text>
</comment>
<dbReference type="InterPro" id="IPR014044">
    <property type="entry name" value="CAP_dom"/>
</dbReference>
<evidence type="ECO:0000256" key="2">
    <source>
        <dbReference type="SAM" id="SignalP"/>
    </source>
</evidence>
<accession>A0A4Z0J7X0</accession>
<name>A0A4Z0J7X0_9LACO</name>
<feature type="signal peptide" evidence="2">
    <location>
        <begin position="1"/>
        <end position="22"/>
    </location>
</feature>
<feature type="chain" id="PRO_5038710219" description="SCP domain-containing protein" evidence="2">
    <location>
        <begin position="23"/>
        <end position="391"/>
    </location>
</feature>
<organism evidence="4 5">
    <name type="scientific">Levilactobacillus suantsaiihabitans</name>
    <dbReference type="NCBI Taxonomy" id="2487722"/>
    <lineage>
        <taxon>Bacteria</taxon>
        <taxon>Bacillati</taxon>
        <taxon>Bacillota</taxon>
        <taxon>Bacilli</taxon>
        <taxon>Lactobacillales</taxon>
        <taxon>Lactobacillaceae</taxon>
        <taxon>Levilactobacillus</taxon>
    </lineage>
</organism>
<feature type="region of interest" description="Disordered" evidence="1">
    <location>
        <begin position="339"/>
        <end position="391"/>
    </location>
</feature>
<keyword evidence="2" id="KW-0732">Signal</keyword>
<proteinExistence type="predicted"/>
<keyword evidence="5" id="KW-1185">Reference proteome</keyword>